<evidence type="ECO:0000313" key="2">
    <source>
        <dbReference type="EMBL" id="KAF5360621.1"/>
    </source>
</evidence>
<protein>
    <recommendedName>
        <fullName evidence="1">BTB domain-containing protein</fullName>
    </recommendedName>
</protein>
<dbReference type="EMBL" id="JAACJO010000003">
    <property type="protein sequence ID" value="KAF5360621.1"/>
    <property type="molecule type" value="Genomic_DNA"/>
</dbReference>
<name>A0A8H5LKG4_9AGAR</name>
<dbReference type="Proteomes" id="UP000559027">
    <property type="component" value="Unassembled WGS sequence"/>
</dbReference>
<comment type="caution">
    <text evidence="2">The sequence shown here is derived from an EMBL/GenBank/DDBJ whole genome shotgun (WGS) entry which is preliminary data.</text>
</comment>
<organism evidence="2 3">
    <name type="scientific">Leucocoprinus leucothites</name>
    <dbReference type="NCBI Taxonomy" id="201217"/>
    <lineage>
        <taxon>Eukaryota</taxon>
        <taxon>Fungi</taxon>
        <taxon>Dikarya</taxon>
        <taxon>Basidiomycota</taxon>
        <taxon>Agaricomycotina</taxon>
        <taxon>Agaricomycetes</taxon>
        <taxon>Agaricomycetidae</taxon>
        <taxon>Agaricales</taxon>
        <taxon>Agaricineae</taxon>
        <taxon>Agaricaceae</taxon>
        <taxon>Leucocoprinus</taxon>
    </lineage>
</organism>
<dbReference type="AlphaFoldDB" id="A0A8H5LKG4"/>
<gene>
    <name evidence="2" type="ORF">D9756_005028</name>
</gene>
<accession>A0A8H5LKG4</accession>
<dbReference type="SUPFAM" id="SSF54695">
    <property type="entry name" value="POZ domain"/>
    <property type="match status" value="1"/>
</dbReference>
<evidence type="ECO:0000313" key="3">
    <source>
        <dbReference type="Proteomes" id="UP000559027"/>
    </source>
</evidence>
<dbReference type="InterPro" id="IPR000210">
    <property type="entry name" value="BTB/POZ_dom"/>
</dbReference>
<feature type="domain" description="BTB" evidence="1">
    <location>
        <begin position="27"/>
        <end position="101"/>
    </location>
</feature>
<dbReference type="Gene3D" id="3.30.710.10">
    <property type="entry name" value="Potassium Channel Kv1.1, Chain A"/>
    <property type="match status" value="1"/>
</dbReference>
<reference evidence="2 3" key="1">
    <citation type="journal article" date="2020" name="ISME J.">
        <title>Uncovering the hidden diversity of litter-decomposition mechanisms in mushroom-forming fungi.</title>
        <authorList>
            <person name="Floudas D."/>
            <person name="Bentzer J."/>
            <person name="Ahren D."/>
            <person name="Johansson T."/>
            <person name="Persson P."/>
            <person name="Tunlid A."/>
        </authorList>
    </citation>
    <scope>NUCLEOTIDE SEQUENCE [LARGE SCALE GENOMIC DNA]</scope>
    <source>
        <strain evidence="2 3">CBS 146.42</strain>
    </source>
</reference>
<keyword evidence="3" id="KW-1185">Reference proteome</keyword>
<proteinExistence type="predicted"/>
<dbReference type="OrthoDB" id="3157337at2759"/>
<evidence type="ECO:0000259" key="1">
    <source>
        <dbReference type="PROSITE" id="PS50097"/>
    </source>
</evidence>
<sequence>MTSPPPNTTMIHTGNTFKDRDYYFEDGNCVIGVQNYLFNLHRTILRKHSLFFRRMFLNPRNTEAQEIAGEKDDCPIICDDPVEAFRAWCWALYAGFQELEGPKRRESLNEERLGYIGWLAHKYECDTIEKWAEKTLDAELQAIIHDSKARAQLSSLSFLGGTQSFCNLPSIKTLGQLLCQSHECSWPYVRKNIELLLLGTIQGTWSILGTSESAIELRRVLDIAGEVKDEALKARAYYAFIQSVNWCLSPRERRNRTGGTAFTLKRRDRNCDSLSALTDTQKICLYRGYLSFSSLRSELRNIPEVNVLCGCLGEVEKEWKSHARRLSGDHYFDDPKSFLEEMKRLLDLDSPEKRLNRKHGGECKIDQLSRDIDKFLIDMEVNLVHFFTESGEVTC</sequence>
<dbReference type="PROSITE" id="PS50097">
    <property type="entry name" value="BTB"/>
    <property type="match status" value="1"/>
</dbReference>
<dbReference type="InterPro" id="IPR011333">
    <property type="entry name" value="SKP1/BTB/POZ_sf"/>
</dbReference>